<evidence type="ECO:0000313" key="2">
    <source>
        <dbReference type="Proteomes" id="UP000288716"/>
    </source>
</evidence>
<accession>A0A443S2K0</accession>
<evidence type="ECO:0000313" key="1">
    <source>
        <dbReference type="EMBL" id="RWS21760.1"/>
    </source>
</evidence>
<sequence length="117" mass="13823">MAILQIASFEQSNVMFDNLLKYHLNENGELYINFENSLAESKYGPKLCQRKRKQRYTENEYSTEIIKNGFEMNDSDEYKLNVTDTYIEQRLENDWTSQPFQLNNVTACDTSTDWPSL</sequence>
<protein>
    <submittedName>
        <fullName evidence="1">Uncharacterized protein</fullName>
    </submittedName>
</protein>
<organism evidence="1 2">
    <name type="scientific">Leptotrombidium deliense</name>
    <dbReference type="NCBI Taxonomy" id="299467"/>
    <lineage>
        <taxon>Eukaryota</taxon>
        <taxon>Metazoa</taxon>
        <taxon>Ecdysozoa</taxon>
        <taxon>Arthropoda</taxon>
        <taxon>Chelicerata</taxon>
        <taxon>Arachnida</taxon>
        <taxon>Acari</taxon>
        <taxon>Acariformes</taxon>
        <taxon>Trombidiformes</taxon>
        <taxon>Prostigmata</taxon>
        <taxon>Anystina</taxon>
        <taxon>Parasitengona</taxon>
        <taxon>Trombiculoidea</taxon>
        <taxon>Trombiculidae</taxon>
        <taxon>Leptotrombidium</taxon>
    </lineage>
</organism>
<proteinExistence type="predicted"/>
<dbReference type="AlphaFoldDB" id="A0A443S2K0"/>
<dbReference type="VEuPathDB" id="VectorBase:LDEU010280"/>
<comment type="caution">
    <text evidence="1">The sequence shown here is derived from an EMBL/GenBank/DDBJ whole genome shotgun (WGS) entry which is preliminary data.</text>
</comment>
<name>A0A443S2K0_9ACAR</name>
<dbReference type="EMBL" id="NCKV01010969">
    <property type="protein sequence ID" value="RWS21760.1"/>
    <property type="molecule type" value="Genomic_DNA"/>
</dbReference>
<keyword evidence="2" id="KW-1185">Reference proteome</keyword>
<gene>
    <name evidence="1" type="ORF">B4U80_07670</name>
</gene>
<dbReference type="Proteomes" id="UP000288716">
    <property type="component" value="Unassembled WGS sequence"/>
</dbReference>
<reference evidence="1 2" key="1">
    <citation type="journal article" date="2018" name="Gigascience">
        <title>Genomes of trombidid mites reveal novel predicted allergens and laterally-transferred genes associated with secondary metabolism.</title>
        <authorList>
            <person name="Dong X."/>
            <person name="Chaisiri K."/>
            <person name="Xia D."/>
            <person name="Armstrong S.D."/>
            <person name="Fang Y."/>
            <person name="Donnelly M.J."/>
            <person name="Kadowaki T."/>
            <person name="McGarry J.W."/>
            <person name="Darby A.C."/>
            <person name="Makepeace B.L."/>
        </authorList>
    </citation>
    <scope>NUCLEOTIDE SEQUENCE [LARGE SCALE GENOMIC DNA]</scope>
    <source>
        <strain evidence="1">UoL-UT</strain>
    </source>
</reference>